<feature type="region of interest" description="Disordered" evidence="7">
    <location>
        <begin position="1071"/>
        <end position="1092"/>
    </location>
</feature>
<dbReference type="InterPro" id="IPR003599">
    <property type="entry name" value="Ig_sub"/>
</dbReference>
<dbReference type="InterPro" id="IPR013783">
    <property type="entry name" value="Ig-like_fold"/>
</dbReference>
<evidence type="ECO:0000256" key="3">
    <source>
        <dbReference type="ARBA" id="ARBA00022737"/>
    </source>
</evidence>
<evidence type="ECO:0000256" key="7">
    <source>
        <dbReference type="SAM" id="MobiDB-lite"/>
    </source>
</evidence>
<dbReference type="SUPFAM" id="SSF48726">
    <property type="entry name" value="Immunoglobulin"/>
    <property type="match status" value="18"/>
</dbReference>
<dbReference type="WBParaSite" id="EEL_0000440401-mRNA-1">
    <property type="protein sequence ID" value="EEL_0000440401-mRNA-1"/>
    <property type="gene ID" value="EEL_0000440401"/>
</dbReference>
<evidence type="ECO:0000259" key="8">
    <source>
        <dbReference type="PROSITE" id="PS50835"/>
    </source>
</evidence>
<dbReference type="FunFam" id="2.60.40.10:FF:000425">
    <property type="entry name" value="Myosin light chain kinase"/>
    <property type="match status" value="1"/>
</dbReference>
<feature type="compositionally biased region" description="Polar residues" evidence="7">
    <location>
        <begin position="3220"/>
        <end position="3230"/>
    </location>
</feature>
<evidence type="ECO:0000256" key="5">
    <source>
        <dbReference type="ARBA" id="ARBA00023319"/>
    </source>
</evidence>
<feature type="region of interest" description="Disordered" evidence="7">
    <location>
        <begin position="2476"/>
        <end position="2497"/>
    </location>
</feature>
<accession>A0A0R3RRM4</accession>
<dbReference type="InterPro" id="IPR003598">
    <property type="entry name" value="Ig_sub2"/>
</dbReference>
<feature type="region of interest" description="Disordered" evidence="7">
    <location>
        <begin position="6166"/>
        <end position="6192"/>
    </location>
</feature>
<feature type="region of interest" description="Disordered" evidence="7">
    <location>
        <begin position="3220"/>
        <end position="3260"/>
    </location>
</feature>
<keyword evidence="6" id="KW-0175">Coiled coil</keyword>
<evidence type="ECO:0000256" key="1">
    <source>
        <dbReference type="ARBA" id="ARBA00004496"/>
    </source>
</evidence>
<organism evidence="9 10">
    <name type="scientific">Elaeophora elaphi</name>
    <dbReference type="NCBI Taxonomy" id="1147741"/>
    <lineage>
        <taxon>Eukaryota</taxon>
        <taxon>Metazoa</taxon>
        <taxon>Ecdysozoa</taxon>
        <taxon>Nematoda</taxon>
        <taxon>Chromadorea</taxon>
        <taxon>Rhabditida</taxon>
        <taxon>Spirurina</taxon>
        <taxon>Spiruromorpha</taxon>
        <taxon>Filarioidea</taxon>
        <taxon>Onchocercidae</taxon>
        <taxon>Elaeophora</taxon>
    </lineage>
</organism>
<sequence length="6478" mass="734473">MEITEDGNWTNVKTIQNGPTAHSSALDKKDKDTIMSYSTNREKVFHRNAGTIEEIHVLESSGRATRDFAEEHWSSEIKSYVMPQPPKFMQVIKAFRVLSTDTLTLVVEVQSDPPAIFEWFCNDRPVQQNRRKFKARHGINITTLTVEGPEQGVYKCTARNPVGISTTYGYVTVNAPPSYKTWLEQTHEVNEEMNMEVTDKENIETDRPPKFIQQIPNLTLRPGSEAIVDVEVEASPPAKFTWYVNGVQFLDTVGQIEIYYPMANRCIARFPIPQKGEYKVVAENRAGKEHSIEVMYHQTQLPPLPSDYIYHHSSRIESGHHEMPLLQGRGRASSVSRVIDYYEESSYYQRSTSLPRQIDHPYEIKKTTEIIRNCRDEQQRREQQQYLSSRKFAESEKEQLQAKRARYSETAQHLLPHKPLFTNQLPVHVAVGSDEDLVLSVNFKAIPRADVKWSVNGFELKDSKKVTVINEEDHSTLICRSPVRYGRYNVTVSNECGMNTQTTRVHYDEKKQIEQVNESHLLSNEITEHPISGYTTTALFDGWELIDKQQRSSKSADSFETVKYVETVRAATEGRETPTLRDQTPTPGQSFYSSMNAIQQNEESIGVEEVTFPPQSAPPAVPPKPMTPVIHEPLRGVNVSVIPETSHSSAYEEKRYEEITSGISKTIYEPHKLAEQMLCKPLTDMASAEQRYEETIRTENEIMIHKVPPSKPQLQKEIIEKKTFRIPAQRVVEPMPKHPFILKQPEPEICLKVGEKLVLESKVDSSPPSQFKWYQNNFEIRPSPYVIIESPAVNESRATFLKPISGTYKMVASNTHGSCSSTTRVVTEATEEWTIDSSVSVVRTIPEKQEPKFQLVKRSHTGTRNDLPKAPRIVEGFAPVLKIANNEQLVLRVTADAIPEAEFRWMLNNFEVRTSQTVTIQRLAPNVSQVTFHNPISGRYEVVATNSLGQDSCSGKIIIDYAEAQAVPIKPVERPSIPKVPEFIKPLPGETQLYGEEQEFRLSVLVRGEKPIMFRWFADGSLLSNSVEHQMINDLESSTLVVRKQLECDVDYAVEVSNAFGAAWSETTVRPPSSVTSLATSPTSPESSLPEINNMQRSIPHYTIVLMDKDLQQNDEFTTRVAIDEESSPCEFVWMLNGRDIRTIPGFRVESTFYESTLYIKSASSKHSGELSVIASNKYGTARSSAKIIVHPLREESYEFISEVETIPAERPPRIVSPLRTSVFQAGESLELRCRVDGLPKPEVFWTKDGIRISDGVEGKELVTLQYPDGRYELINPKCAPEDAGLYQLTARNIHGTTNTSAYIHVESKGEIQVIHQAASKPRFSKVISNQYEHDIVVSCKVISEAPVVVSWYKNGQRLYQTYKYRMQKLSDNTYTLTICNFDKWDEGPYICRAENTYGTSETGTYIRHTIRTREISEEMLVEENDSEVIGLQDNIGYVKKQYTDSRVKVLIEPEVSGSQEMYSHTAELRKTEEEYKLLVKVAETVASKLVAKVVIDEAIQVALRRMNVEIQSSEEEFESICERQPCPPRFETKIERYSVDVGDAVVLHTDISGYPQPRIEWYFGEQKLEQSEQIEMKYVNAQATLTIKKVEKKHEGTYYCHAENEYGKAVLPCNLCVTDTALEWSESTHKMTRPPMTYTLSETETEVSSNVHVTHAAESYDHYFSSIQPETFTLGYSCLASTSKIHDDSVIITRESVQKMIERKQETTEVILNVNVERTPSVFKHDARILQSVGESVTVSQREPQYTRAEEVIQTRNILLVGDQRVLQQYQSMVNAVTTVVFEKPPQRALYEVTCLYDEKERISKEKIQAIGTVDLKKIEIVNELISTIMATEGTFREAYAAANVDVRRPDAIFDHFITVIDSQHEYLTVHLIAPKLVRNLATCDFHLQQKPESLHTESVYTEYPRRNATAEQRIVILQSSFQKFSEAITWNLKKVSKEATESGITVAHANIRVYKPEEIGEHATTIVDSKRIVPELFAIAAAASKLKLTSVFVTFTKKGDIAHQALVIEYESFVEDEATLNIAMLTAPAFHSKQESVWSYEKKYEKSEETELNVAAVFVDVNATSPNQTIELIASINLPSSAPGIMDVTQSSQSHIEPTSVSWSESSSTGLLQMPKFIKTLENATAVVGEFHQFKCIVSGTPAPVIRWYVDGDIIHDSDVYQTIYEDGVCILKIRELAIEDEGEYTCKATNDAGQAITKCFLQTITEADALKYQQQVILENIPSSNNGRNNNNANDNMMVSLDSISTVNRSHMIRCNGLADEDDNDSGNHRKEFLTVSYEFARIEPMNAETAVVVTRYIAPSKGLHKNLASEERSFNISVFLPNAAMECNFIWPLISYETATLHLILSVQTADFIIRNLLTQQMEKVDLIVSTKKLTFEHISFAICQPWEEILLLKKPENAFVWDSECYPMQKTLVQFFAKSSQFFARNSSENGNSKDEVTENTVVEMIVDPVEGNVTTSSVFRVNPSIWMEGSANNSKKATDENVHHEDERKDESRISIIPEEMICNAKEIDVISSKSEQGQSLFGEYPEISASSLAAIRRYIDELRDFNPDIPPIGISIDTSSNDIQDDIDNLNAKSSQLVNDILKDFINEEKDFIAKEYFNCSFCRKSEYAKTTRDLLIPELTSTNIHVTGNFSSPAISSLNSNRNSKNMVSKKESTESTAAIESYEVDYDLDEDSRQSLGNPGNKECHSKLDTYNNSSTLEMQSRSQLSTETYPFHFTSSMESADAAVTFDATEEFEIFSASPSSRLQHGESYSISVPVKQCNPSSLVKSDDSKSSSVNSATIKASASNTRISSKESPLTHGIATDDLLSRIRVIGEACREIESEIEMKSGDDEEALQIERAIYDISERIEHQQALTEAQAEASEELLKTILEDIIKNTGRSSVRETMAAYKKPVVLLREKLADLEETLKGENEREFRESLMRAIPETQSVLAKSFSVEGEYTESVGESLISVERGICSDLQQIASVNNKREIKRMTPLTSNIKEQLQSLECLLEEVEKEGESDIKELTAETQANFPVYSDAKQHEVHNILMQINSEIGIIKRCCQRNISKTSVDAAISLLHKVRNNVSSMIELISMYRKRLRKKSPIEKGSNIARGRMKASKRSPHHLSPCSKTGFFFKTDASVNFHFAKREESEIINAIVKLFSSSDKSAKKMSKSGNSEISTYDDAVFDDGNETMQEAEIDPLWTLASESVTEKDDNAILSDFVDPQSTAFSLQTSMQDSQAAPVRPPRRRKEMSQDTTGSPPPIPPLRLKRRSKSCDDYKNLIRPCSSDAPNHPCLLLKNMHEVDEAPQSYVCGDDDRSDPLSNINLPDVKESSALIPKQKSKNFSRKDVSCKKIISKVESFCSCSYAWPSNEVYRISFEMLDESTSMQLICEESDYAPESLMHSLLLFEPTTRIEEDTEGALLQTLALLSDLNTSKAESIAEDSVTVAENFTGLKDEEEEKNLTDLKINLELKLAENPRSSTSEDAEYETPPKSQHLHGFSGSKQQELPIANPLEDETNSLHEIESIDDKDEVLDELDDLMVICNPHASVVDSVDLLPTIMEDSENSRIASSSMSVSTNTVIALNISNIDGDDSDATASSTLESKSAGLTGKTVKIPMNPLNGSDADDINYLDMYKKRVILICESDAEQVSEETTININYKKAPNKLKVLAILSPEVQAKAEASTVVGEDFDVLVEQPDEAQDFVVKILDHNISDSISLDLTLPSTIEMDLSLQRSEECEGILSYQIENLIAGETDDERMSITSDYDNHQFSTNGNKERRTGISVNIIARSMHDVARASLEEIPWGEVSMYIVMRPIMTRSITDSETKNSLIQNVTVSESNDTEKRSLRSLESFRSSSQQSVDWNEFGGSGQNLNIPSYVVREGSTATITCEFNNFLTPGSLIDWFKGKTVMQIVPGKTDRISHDLLEVLVISHVSSIDGDIYSIRVNDCIYPVACLIVERADACSEKINDDAHFISPPQTLFVMEGQPSIISCQVSCANQKVEWCKDNKKWVTENERIRLESDYFGHHRIIIDKSELEDQGTYYAFLGDHFTTVTLVVEERIDEREVTVSALGTDTDDDDYREYLVPLGSTATIACELENTDEVQELIWRKDGIRIEFSDDGKVEHVMNGLKHYLVIHDTQADDSASYSICINDIEFKIAHLIVSSYATAIGSKHTKREYGSQVTVEESMVPFGSAATIHCETITQQYSLDWRKNLQPIMQDERIEKKDTADGFEHSLTIYSVRKSDEGEYGVVIKDSYTAVTKITVIESQEQIATEHFDIALHPTASVMNEAYVQLHDRINLQQTQTFEAYQLCNMEEYFDLQFSMQSLEIPVVVDEKRSIAVSYLSREISIQALEKEIHLHREPSYETSEDLTFMEVTIVACNFVTTDVRFEFTSSTSVGHAVAEAIVLTLIVQQSVQIHLSSQCTELRTSFMQPLDSRQLTVVTSIPQKIVEKLGIKLGDRWMKLDVVLLSPMQTMSTNVTNKIRKMIALEMNLLALIFEKCDNAITFNNASEDEYFDAVVLTKSITYPEKIERQFTINVVWLEFIAVYKVPQIFDTIIEIDVARKEIFHLQCKATEASTVDEIFKIYRPIQQQDVAVTFPETLFEATSGNYNDLTSSLEIILTSHTDQNLLTSKKVPLIRMEMISMQLMAPMLEVIPVTYSFSKPTQNESLEMKIFVKPLIHHETSERTFADSVVKLELELLSQIERNFFASANFRVRELDRVSARFFGSIVEYFDVSTAFNIQPKMDEVIAVLPTKAPKTVRKISRLFSAAVVNVISECWSQMPREFYADAIYRTPRIDTCVAGYRASTLENLDVIASFEIQSQAKTATITLLMRAPAKVERSSFIFFDDLTKVEAEFRSQLEHSLEVETEVFIARKDRLIESFKSTKIDEKNIVAIIEIRPEKEGAEFTLLTPLPALIEQINQSFSDTVVNLITELRMQSDFHTDSNIQIARTCALQMYLKASKEANITVLAKFCVQDEIENIMATLQTRALAVFERNERKFSDNLVNFVTELWSEICREAFADADVYIIRNDKIQKQLKASASEDTHALMVLERYCETEELEVTLLQSVRANTYKLNRFFTYKTIDLIATLWFQTQNNFYADINVPIKRKDCNQVHMKASGEECAEMLTSFEVQSQIENAEVVLFTRASTIVEETNRTFSSNLTKIISEMSSTMNRDLYAYFEATILMRETAETWIEAAKEENLSIKTYVEMESLSYHSDATLSIVQKERQLMSVQASSLENIDIYTSFELCPEEERSSTTITSERIIEVTEKRYSDEVTKLEIYFRISTEEVVEAYFVEYKPPLWISSDYKTFDEHWLHLLASQFVEDIINEACEHFMQESEESISIMVELSHNPIIYSSQIDFRNVHQQRRIIEENKMETSWSRVQLNVEHYQHLDLARSSQNSKSTFILHGNIYDEDESTDEISTSSANAAPQFAETLHEFYEINEFATHLFKCIIYGSPVPHVRWYHNEQAIFPNDNVTEIAEDGIYILKINSVDKSWNGRLVCEAENTVGTARTNSIIRVQRSEESSISNISAEGQLPIIQLPLKSKMHVKKEENVQLKCIISGNPLPSVQWRRNDVAIENNEHYSIIYDDGICILHVLNVTEEDNAIFSCMAVNLFGSTKTEIKIIVEDTTSLKEERVSPSRNIMEDNTVDQISPGSMSSQDSFTTQFQIPQFTLPLTDITIRETEELQLKCIVTGEPMPTIRWTCNGTEIQADNRNIFIVYEDGIVILKITKDDKEGLYICEATNGVGSAQTQSFVCIYRPEALLTTTIGTHDIIESAEAIVLSVSTTKFSSTVDISEKTEEGKLRKTFDGEEITIDQHIPLGMMNYLIEAEAVTIRIMSYKLSAHATLREKSKKLKEEKVLKIIIEEDVVRTRTYLRVVERSARQFWTLQGHVIERPPPYWSREVISEKVEFERTFQNDEIHEFLEDKDIIERYVQLLQAKSESIEECKTRFKLRQIEGQPKTLEKRGLEIHEEQTGSLFEDTGVFTVLHCTANAMHHAVEAYVIFITHYRYKATFDIPSATSRMTARDDEFEASIEESVKREKYFSHSILKLPHFIQSFALFEEGFNTGLRCSVYGLPVPYIRISHNGCPILRNNRFFHVLYKSGVVTLYMQRILEGHYVCEAINAAGRAVTECYIRIDEAWNEKQRRKIRRIRIENASRTTKSTERSSQSNENLQTTSQTSTFQFEYEHSKQNNEEMESMENKGYSLMENDMTFQEVLKKDVKEAEKTNKNHKAEKYEEISKEIIVERKPTISITEVSVIESIYGASKHAVSKLPLQEIDVLISVTKTAFIEHAEILNATIHHETVHHETTEARKEEIQLVKERENAAIHVSIQNTASELTHASIASTKEIKKELPTGEIAEKVNKSKENIVKQKPVAEFKDTGTALDLQKYPQHKTIEVLVLSTVSETIQTTVPMTKQAKTGKEIAKERVQKIIQEFGETIALEKNLKHEIVDVSVMITALESDKASI</sequence>
<feature type="region of interest" description="Disordered" evidence="7">
    <location>
        <begin position="1"/>
        <end position="26"/>
    </location>
</feature>
<feature type="domain" description="Ig-like" evidence="8">
    <location>
        <begin position="1322"/>
        <end position="1412"/>
    </location>
</feature>
<feature type="domain" description="Ig-like" evidence="8">
    <location>
        <begin position="5542"/>
        <end position="5631"/>
    </location>
</feature>
<dbReference type="GO" id="GO:0019899">
    <property type="term" value="F:enzyme binding"/>
    <property type="evidence" value="ECO:0007669"/>
    <property type="project" value="UniProtKB-ARBA"/>
</dbReference>
<feature type="domain" description="Ig-like" evidence="8">
    <location>
        <begin position="86"/>
        <end position="174"/>
    </location>
</feature>
<feature type="coiled-coil region" evidence="6">
    <location>
        <begin position="2986"/>
        <end position="3013"/>
    </location>
</feature>
<protein>
    <submittedName>
        <fullName evidence="10">Ig-like domain-containing protein</fullName>
    </submittedName>
</protein>
<dbReference type="PROSITE" id="PS50835">
    <property type="entry name" value="IG_LIKE"/>
    <property type="match status" value="12"/>
</dbReference>
<keyword evidence="2" id="KW-0963">Cytoplasm</keyword>
<feature type="domain" description="Ig-like" evidence="8">
    <location>
        <begin position="2117"/>
        <end position="2200"/>
    </location>
</feature>
<dbReference type="Proteomes" id="UP000050640">
    <property type="component" value="Unplaced"/>
</dbReference>
<feature type="region of interest" description="Disordered" evidence="7">
    <location>
        <begin position="3466"/>
        <end position="3495"/>
    </location>
</feature>
<feature type="domain" description="Ig-like" evidence="8">
    <location>
        <begin position="1529"/>
        <end position="1619"/>
    </location>
</feature>
<name>A0A0R3RRM4_9BILA</name>
<dbReference type="Pfam" id="PF07679">
    <property type="entry name" value="I-set"/>
    <property type="match status" value="13"/>
</dbReference>
<feature type="domain" description="Ig-like" evidence="8">
    <location>
        <begin position="5676"/>
        <end position="5763"/>
    </location>
</feature>
<proteinExistence type="predicted"/>
<feature type="compositionally biased region" description="Basic and acidic residues" evidence="7">
    <location>
        <begin position="2482"/>
        <end position="2497"/>
    </location>
</feature>
<dbReference type="GO" id="GO:0060298">
    <property type="term" value="P:positive regulation of sarcomere organization"/>
    <property type="evidence" value="ECO:0007669"/>
    <property type="project" value="UniProtKB-ARBA"/>
</dbReference>
<dbReference type="InterPro" id="IPR036179">
    <property type="entry name" value="Ig-like_dom_sf"/>
</dbReference>
<keyword evidence="3" id="KW-0677">Repeat</keyword>
<evidence type="ECO:0000313" key="9">
    <source>
        <dbReference type="Proteomes" id="UP000050640"/>
    </source>
</evidence>
<keyword evidence="5" id="KW-0393">Immunoglobulin domain</keyword>
<dbReference type="GO" id="GO:0040017">
    <property type="term" value="P:positive regulation of locomotion"/>
    <property type="evidence" value="ECO:0007669"/>
    <property type="project" value="UniProtKB-ARBA"/>
</dbReference>
<keyword evidence="9" id="KW-1185">Reference proteome</keyword>
<dbReference type="FunFam" id="2.60.40.10:FF:000107">
    <property type="entry name" value="Myosin, light chain kinase a"/>
    <property type="match status" value="3"/>
</dbReference>
<dbReference type="InterPro" id="IPR007110">
    <property type="entry name" value="Ig-like_dom"/>
</dbReference>
<feature type="domain" description="Ig-like" evidence="8">
    <location>
        <begin position="5434"/>
        <end position="5523"/>
    </location>
</feature>
<feature type="coiled-coil region" evidence="6">
    <location>
        <begin position="383"/>
        <end position="410"/>
    </location>
</feature>
<dbReference type="FunFam" id="2.60.40.10:FF:000032">
    <property type="entry name" value="palladin isoform X1"/>
    <property type="match status" value="1"/>
</dbReference>
<dbReference type="SMART" id="SM00409">
    <property type="entry name" value="IG"/>
    <property type="match status" value="14"/>
</dbReference>
<dbReference type="GO" id="GO:0045989">
    <property type="term" value="P:positive regulation of striated muscle contraction"/>
    <property type="evidence" value="ECO:0007669"/>
    <property type="project" value="UniProtKB-ARBA"/>
</dbReference>
<reference evidence="10" key="1">
    <citation type="submission" date="2016-04" db="UniProtKB">
        <authorList>
            <consortium name="WormBaseParasite"/>
        </authorList>
    </citation>
    <scope>IDENTIFICATION</scope>
</reference>
<feature type="region of interest" description="Disordered" evidence="7">
    <location>
        <begin position="2770"/>
        <end position="2804"/>
    </location>
</feature>
<evidence type="ECO:0000256" key="2">
    <source>
        <dbReference type="ARBA" id="ARBA00022490"/>
    </source>
</evidence>
<feature type="compositionally biased region" description="Polar residues" evidence="7">
    <location>
        <begin position="7"/>
        <end position="23"/>
    </location>
</feature>
<evidence type="ECO:0000256" key="4">
    <source>
        <dbReference type="ARBA" id="ARBA00023157"/>
    </source>
</evidence>
<feature type="compositionally biased region" description="Low complexity" evidence="7">
    <location>
        <begin position="1076"/>
        <end position="1091"/>
    </location>
</feature>
<dbReference type="STRING" id="1147741.A0A0R3RRM4"/>
<feature type="domain" description="Ig-like" evidence="8">
    <location>
        <begin position="4081"/>
        <end position="4141"/>
    </location>
</feature>
<feature type="domain" description="Ig-like" evidence="8">
    <location>
        <begin position="3872"/>
        <end position="3940"/>
    </location>
</feature>
<comment type="subcellular location">
    <subcellularLocation>
        <location evidence="1">Cytoplasm</location>
    </subcellularLocation>
</comment>
<dbReference type="PANTHER" id="PTHR47633">
    <property type="entry name" value="IMMUNOGLOBULIN"/>
    <property type="match status" value="1"/>
</dbReference>
<keyword evidence="4" id="KW-1015">Disulfide bond</keyword>
<feature type="domain" description="Ig-like" evidence="8">
    <location>
        <begin position="3964"/>
        <end position="4035"/>
    </location>
</feature>
<feature type="domain" description="Ig-like" evidence="8">
    <location>
        <begin position="1213"/>
        <end position="1305"/>
    </location>
</feature>
<feature type="compositionally biased region" description="Polar residues" evidence="7">
    <location>
        <begin position="6166"/>
        <end position="6183"/>
    </location>
</feature>
<dbReference type="SMART" id="SM00408">
    <property type="entry name" value="IGc2"/>
    <property type="match status" value="9"/>
</dbReference>
<dbReference type="PANTHER" id="PTHR47633:SF4">
    <property type="entry name" value="MYOPALLADIN ISOFORM X1"/>
    <property type="match status" value="1"/>
</dbReference>
<dbReference type="InterPro" id="IPR013098">
    <property type="entry name" value="Ig_I-set"/>
</dbReference>
<feature type="compositionally biased region" description="Polar residues" evidence="7">
    <location>
        <begin position="2787"/>
        <end position="2803"/>
    </location>
</feature>
<evidence type="ECO:0000313" key="10">
    <source>
        <dbReference type="WBParaSite" id="EEL_0000440401-mRNA-1"/>
    </source>
</evidence>
<dbReference type="CDD" id="cd00096">
    <property type="entry name" value="Ig"/>
    <property type="match status" value="4"/>
</dbReference>
<dbReference type="Gene3D" id="2.60.40.10">
    <property type="entry name" value="Immunoglobulins"/>
    <property type="match status" value="18"/>
</dbReference>
<evidence type="ECO:0000256" key="6">
    <source>
        <dbReference type="SAM" id="Coils"/>
    </source>
</evidence>
<dbReference type="GO" id="GO:0031672">
    <property type="term" value="C:A band"/>
    <property type="evidence" value="ECO:0007669"/>
    <property type="project" value="UniProtKB-ARBA"/>
</dbReference>
<feature type="domain" description="Ig-like" evidence="8">
    <location>
        <begin position="4174"/>
        <end position="4255"/>
    </location>
</feature>